<dbReference type="Proteomes" id="UP000026962">
    <property type="component" value="Chromosome 10"/>
</dbReference>
<evidence type="ECO:0000313" key="2">
    <source>
        <dbReference type="Proteomes" id="UP000026962"/>
    </source>
</evidence>
<dbReference type="AlphaFoldDB" id="A0A0E0M8T9"/>
<protein>
    <submittedName>
        <fullName evidence="1">Uncharacterized protein</fullName>
    </submittedName>
</protein>
<accession>A0A0E0M8T9</accession>
<sequence length="118" mass="13141">MEYKVCAFIGWRQNVELMPNKLKDDVLVDNRIKPPLLICGKRDNIWMDGISPCYLLKTHHQQRQQEGKRVDEILPVQKARVEQNHGPGAAQGHTLTLASSLCSAAALPSTNGDLEAPI</sequence>
<dbReference type="EnsemblPlants" id="OPUNC10G11780.4">
    <property type="protein sequence ID" value="OPUNC10G11780.4"/>
    <property type="gene ID" value="OPUNC10G11780"/>
</dbReference>
<name>A0A0E0M8T9_ORYPU</name>
<proteinExistence type="predicted"/>
<dbReference type="Gramene" id="OPUNC10G11780.4">
    <property type="protein sequence ID" value="OPUNC10G11780.4"/>
    <property type="gene ID" value="OPUNC10G11780"/>
</dbReference>
<organism evidence="1">
    <name type="scientific">Oryza punctata</name>
    <name type="common">Red rice</name>
    <dbReference type="NCBI Taxonomy" id="4537"/>
    <lineage>
        <taxon>Eukaryota</taxon>
        <taxon>Viridiplantae</taxon>
        <taxon>Streptophyta</taxon>
        <taxon>Embryophyta</taxon>
        <taxon>Tracheophyta</taxon>
        <taxon>Spermatophyta</taxon>
        <taxon>Magnoliopsida</taxon>
        <taxon>Liliopsida</taxon>
        <taxon>Poales</taxon>
        <taxon>Poaceae</taxon>
        <taxon>BOP clade</taxon>
        <taxon>Oryzoideae</taxon>
        <taxon>Oryzeae</taxon>
        <taxon>Oryzinae</taxon>
        <taxon>Oryza</taxon>
    </lineage>
</organism>
<keyword evidence="2" id="KW-1185">Reference proteome</keyword>
<evidence type="ECO:0000313" key="1">
    <source>
        <dbReference type="EnsemblPlants" id="OPUNC10G11780.4"/>
    </source>
</evidence>
<reference evidence="1" key="2">
    <citation type="submission" date="2018-05" db="EMBL/GenBank/DDBJ databases">
        <title>OpunRS2 (Oryza punctata Reference Sequence Version 2).</title>
        <authorList>
            <person name="Zhang J."/>
            <person name="Kudrna D."/>
            <person name="Lee S."/>
            <person name="Talag J."/>
            <person name="Welchert J."/>
            <person name="Wing R.A."/>
        </authorList>
    </citation>
    <scope>NUCLEOTIDE SEQUENCE [LARGE SCALE GENOMIC DNA]</scope>
</reference>
<dbReference type="HOGENOM" id="CLU_2076899_0_0_1"/>
<reference evidence="1" key="1">
    <citation type="submission" date="2015-04" db="UniProtKB">
        <authorList>
            <consortium name="EnsemblPlants"/>
        </authorList>
    </citation>
    <scope>IDENTIFICATION</scope>
</reference>